<evidence type="ECO:0000256" key="5">
    <source>
        <dbReference type="ARBA" id="ARBA00022723"/>
    </source>
</evidence>
<keyword evidence="6" id="KW-0547">Nucleotide-binding</keyword>
<dbReference type="NCBIfam" id="TIGR00337">
    <property type="entry name" value="PyrG"/>
    <property type="match status" value="1"/>
</dbReference>
<dbReference type="AlphaFoldDB" id="A0A1F8AXK2"/>
<evidence type="ECO:0000259" key="16">
    <source>
        <dbReference type="Pfam" id="PF06418"/>
    </source>
</evidence>
<comment type="pathway">
    <text evidence="1">Pyrimidine metabolism; CTP biosynthesis via de novo pathway; CTP from UDP: step 2/2.</text>
</comment>
<evidence type="ECO:0000256" key="13">
    <source>
        <dbReference type="ARBA" id="ARBA00079941"/>
    </source>
</evidence>
<evidence type="ECO:0000256" key="3">
    <source>
        <dbReference type="ARBA" id="ARBA00012291"/>
    </source>
</evidence>
<dbReference type="FunFam" id="3.40.50.300:FF:000009">
    <property type="entry name" value="CTP synthase"/>
    <property type="match status" value="1"/>
</dbReference>
<evidence type="ECO:0000256" key="10">
    <source>
        <dbReference type="ARBA" id="ARBA00022975"/>
    </source>
</evidence>
<keyword evidence="10" id="KW-0665">Pyrimidine biosynthesis</keyword>
<dbReference type="InterPro" id="IPR017926">
    <property type="entry name" value="GATASE"/>
</dbReference>
<name>A0A1F8AXK2_9BACT</name>
<dbReference type="SUPFAM" id="SSF52317">
    <property type="entry name" value="Class I glutamine amidotransferase-like"/>
    <property type="match status" value="1"/>
</dbReference>
<evidence type="ECO:0000256" key="12">
    <source>
        <dbReference type="ARBA" id="ARBA00075170"/>
    </source>
</evidence>
<dbReference type="InterPro" id="IPR029062">
    <property type="entry name" value="Class_I_gatase-like"/>
</dbReference>
<sequence length="570" mass="64291">MKFIIVSGGVVSGLGKGTISASLALLLKSQGFRVTPVKIDMYLNVDAGTIRPQEHGEVFVTQDGMETDEDLGHYERFLHENLVRENYITTGQIYQEVIRKERAFEYEGEDVEAIPHVTDEIIRRIRLAGEVHRAEVVIVELGGTVGEYQNGIFFEATRIMKLKNPEDVIQLHVTYLPYLSNIGELKSKPAQTSVHILNGMGIHPDLIVARAEKPVDKRRLDRLALFCNINPDCIFSAPDMPSIYEVPMLLANSGKGLDDVCLHLLGLKTKRHKLLKNWKKLITRVKKESDVSLRIAMVGKYFVTGDYKLADSYVSVIEALKHAAWKIGVKTDLTWIDSEDLENSKSNLLEFDGIIVPQGWGARGTEGKVMAAQFAREESVPYLGLCFGMQMAVIEFARNVLGLKGANTKEADKKTPYPVIHVMPNQRRYLLKRQYGGTIRLGAWPCVLKKGSLLEECYLRNGHSQKLPWNIPSSLNKGVSKSVSKITVYERHRHRYEFNNIYREKFERKGLVISGTSPDESLVEAIELSGHPFFIGTQFHPEYVSRPLSPHPIFIKFLEVVKDLKSSLTS</sequence>
<evidence type="ECO:0000256" key="1">
    <source>
        <dbReference type="ARBA" id="ARBA00005171"/>
    </source>
</evidence>
<keyword evidence="9" id="KW-0315">Glutamine amidotransferase</keyword>
<dbReference type="GO" id="GO:0042802">
    <property type="term" value="F:identical protein binding"/>
    <property type="evidence" value="ECO:0007669"/>
    <property type="project" value="TreeGrafter"/>
</dbReference>
<dbReference type="GO" id="GO:0046872">
    <property type="term" value="F:metal ion binding"/>
    <property type="evidence" value="ECO:0007669"/>
    <property type="project" value="UniProtKB-KW"/>
</dbReference>
<evidence type="ECO:0000256" key="6">
    <source>
        <dbReference type="ARBA" id="ARBA00022741"/>
    </source>
</evidence>
<dbReference type="InterPro" id="IPR033828">
    <property type="entry name" value="GATase1_CTP_Synthase"/>
</dbReference>
<dbReference type="SUPFAM" id="SSF52540">
    <property type="entry name" value="P-loop containing nucleoside triphosphate hydrolases"/>
    <property type="match status" value="1"/>
</dbReference>
<keyword evidence="5" id="KW-0479">Metal-binding</keyword>
<comment type="similarity">
    <text evidence="2">Belongs to the CTP synthase family.</text>
</comment>
<protein>
    <recommendedName>
        <fullName evidence="3">CTP synthase (glutamine hydrolyzing)</fullName>
        <ecNumber evidence="3">6.3.4.2</ecNumber>
    </recommendedName>
    <alternativeName>
        <fullName evidence="13">Cytidine 5'-triphosphate synthase</fullName>
    </alternativeName>
    <alternativeName>
        <fullName evidence="14">Cytidine triphosphate synthetase</fullName>
    </alternativeName>
    <alternativeName>
        <fullName evidence="12">UTP--ammonia ligase</fullName>
    </alternativeName>
</protein>
<dbReference type="GO" id="GO:0003883">
    <property type="term" value="F:CTP synthase activity"/>
    <property type="evidence" value="ECO:0007669"/>
    <property type="project" value="UniProtKB-EC"/>
</dbReference>
<dbReference type="CDD" id="cd01746">
    <property type="entry name" value="GATase1_CTP_Synthase"/>
    <property type="match status" value="1"/>
</dbReference>
<dbReference type="Gene3D" id="3.40.50.300">
    <property type="entry name" value="P-loop containing nucleotide triphosphate hydrolases"/>
    <property type="match status" value="1"/>
</dbReference>
<dbReference type="InterPro" id="IPR027417">
    <property type="entry name" value="P-loop_NTPase"/>
</dbReference>
<reference evidence="17 18" key="1">
    <citation type="journal article" date="2016" name="Nat. Commun.">
        <title>Thousands of microbial genomes shed light on interconnected biogeochemical processes in an aquifer system.</title>
        <authorList>
            <person name="Anantharaman K."/>
            <person name="Brown C.T."/>
            <person name="Hug L.A."/>
            <person name="Sharon I."/>
            <person name="Castelle C.J."/>
            <person name="Probst A.J."/>
            <person name="Thomas B.C."/>
            <person name="Singh A."/>
            <person name="Wilkins M.J."/>
            <person name="Karaoz U."/>
            <person name="Brodie E.L."/>
            <person name="Williams K.H."/>
            <person name="Hubbard S.S."/>
            <person name="Banfield J.F."/>
        </authorList>
    </citation>
    <scope>NUCLEOTIDE SEQUENCE [LARGE SCALE GENOMIC DNA]</scope>
</reference>
<gene>
    <name evidence="17" type="ORF">A3E15_01660</name>
</gene>
<feature type="domain" description="CTP synthase N-terminal" evidence="16">
    <location>
        <begin position="2"/>
        <end position="262"/>
    </location>
</feature>
<dbReference type="PANTHER" id="PTHR11550">
    <property type="entry name" value="CTP SYNTHASE"/>
    <property type="match status" value="1"/>
</dbReference>
<dbReference type="Gene3D" id="3.40.50.880">
    <property type="match status" value="1"/>
</dbReference>
<evidence type="ECO:0000259" key="15">
    <source>
        <dbReference type="Pfam" id="PF00117"/>
    </source>
</evidence>
<dbReference type="EC" id="6.3.4.2" evidence="3"/>
<dbReference type="PROSITE" id="PS51273">
    <property type="entry name" value="GATASE_TYPE_1"/>
    <property type="match status" value="1"/>
</dbReference>
<evidence type="ECO:0000256" key="11">
    <source>
        <dbReference type="ARBA" id="ARBA00047781"/>
    </source>
</evidence>
<evidence type="ECO:0000256" key="9">
    <source>
        <dbReference type="ARBA" id="ARBA00022962"/>
    </source>
</evidence>
<dbReference type="GO" id="GO:0044210">
    <property type="term" value="P:'de novo' CTP biosynthetic process"/>
    <property type="evidence" value="ECO:0007669"/>
    <property type="project" value="UniProtKB-UniPathway"/>
</dbReference>
<keyword evidence="4" id="KW-0436">Ligase</keyword>
<comment type="catalytic activity">
    <reaction evidence="11">
        <text>UTP + L-glutamine + ATP + H2O = CTP + L-glutamate + ADP + phosphate + 2 H(+)</text>
        <dbReference type="Rhea" id="RHEA:26426"/>
        <dbReference type="ChEBI" id="CHEBI:15377"/>
        <dbReference type="ChEBI" id="CHEBI:15378"/>
        <dbReference type="ChEBI" id="CHEBI:29985"/>
        <dbReference type="ChEBI" id="CHEBI:30616"/>
        <dbReference type="ChEBI" id="CHEBI:37563"/>
        <dbReference type="ChEBI" id="CHEBI:43474"/>
        <dbReference type="ChEBI" id="CHEBI:46398"/>
        <dbReference type="ChEBI" id="CHEBI:58359"/>
        <dbReference type="ChEBI" id="CHEBI:456216"/>
        <dbReference type="EC" id="6.3.4.2"/>
    </reaction>
</comment>
<dbReference type="InterPro" id="IPR017456">
    <property type="entry name" value="CTP_synthase_N"/>
</dbReference>
<evidence type="ECO:0000256" key="8">
    <source>
        <dbReference type="ARBA" id="ARBA00022842"/>
    </source>
</evidence>
<dbReference type="EMBL" id="MGGX01000007">
    <property type="protein sequence ID" value="OGM56370.1"/>
    <property type="molecule type" value="Genomic_DNA"/>
</dbReference>
<keyword evidence="7" id="KW-0067">ATP-binding</keyword>
<evidence type="ECO:0000256" key="2">
    <source>
        <dbReference type="ARBA" id="ARBA00007533"/>
    </source>
</evidence>
<keyword evidence="8" id="KW-0460">Magnesium</keyword>
<dbReference type="Pfam" id="PF00117">
    <property type="entry name" value="GATase"/>
    <property type="match status" value="1"/>
</dbReference>
<comment type="caution">
    <text evidence="17">The sequence shown here is derived from an EMBL/GenBank/DDBJ whole genome shotgun (WGS) entry which is preliminary data.</text>
</comment>
<dbReference type="STRING" id="1802511.A3E15_01660"/>
<dbReference type="GO" id="GO:0019856">
    <property type="term" value="P:pyrimidine nucleobase biosynthetic process"/>
    <property type="evidence" value="ECO:0007669"/>
    <property type="project" value="TreeGrafter"/>
</dbReference>
<evidence type="ECO:0000256" key="14">
    <source>
        <dbReference type="ARBA" id="ARBA00083191"/>
    </source>
</evidence>
<organism evidence="17 18">
    <name type="scientific">Candidatus Woesebacteria bacterium RIFCSPHIGHO2_12_FULL_42_9</name>
    <dbReference type="NCBI Taxonomy" id="1802511"/>
    <lineage>
        <taxon>Bacteria</taxon>
        <taxon>Candidatus Woeseibacteriota</taxon>
    </lineage>
</organism>
<evidence type="ECO:0000313" key="17">
    <source>
        <dbReference type="EMBL" id="OGM56370.1"/>
    </source>
</evidence>
<dbReference type="PANTHER" id="PTHR11550:SF0">
    <property type="entry name" value="CTP SYNTHASE-RELATED"/>
    <property type="match status" value="1"/>
</dbReference>
<dbReference type="Pfam" id="PF06418">
    <property type="entry name" value="CTP_synth_N"/>
    <property type="match status" value="1"/>
</dbReference>
<evidence type="ECO:0000256" key="4">
    <source>
        <dbReference type="ARBA" id="ARBA00022598"/>
    </source>
</evidence>
<dbReference type="InterPro" id="IPR004468">
    <property type="entry name" value="CTP_synthase"/>
</dbReference>
<dbReference type="UniPathway" id="UPA00159">
    <property type="reaction ID" value="UER00277"/>
</dbReference>
<feature type="domain" description="Glutamine amidotransferase" evidence="15">
    <location>
        <begin position="309"/>
        <end position="559"/>
    </location>
</feature>
<proteinExistence type="inferred from homology"/>
<accession>A0A1F8AXK2</accession>
<dbReference type="Proteomes" id="UP000177794">
    <property type="component" value="Unassembled WGS sequence"/>
</dbReference>
<dbReference type="GO" id="GO:0005524">
    <property type="term" value="F:ATP binding"/>
    <property type="evidence" value="ECO:0007669"/>
    <property type="project" value="UniProtKB-KW"/>
</dbReference>
<evidence type="ECO:0000256" key="7">
    <source>
        <dbReference type="ARBA" id="ARBA00022840"/>
    </source>
</evidence>
<evidence type="ECO:0000313" key="18">
    <source>
        <dbReference type="Proteomes" id="UP000177794"/>
    </source>
</evidence>
<dbReference type="NCBIfam" id="NF003792">
    <property type="entry name" value="PRK05380.1"/>
    <property type="match status" value="1"/>
</dbReference>